<dbReference type="CDD" id="cd02062">
    <property type="entry name" value="Nitro_FMN_reductase"/>
    <property type="match status" value="1"/>
</dbReference>
<dbReference type="PANTHER" id="PTHR43673">
    <property type="entry name" value="NAD(P)H NITROREDUCTASE YDGI-RELATED"/>
    <property type="match status" value="1"/>
</dbReference>
<dbReference type="RefSeq" id="WP_211530869.1">
    <property type="nucleotide sequence ID" value="NZ_JWHL01000009.1"/>
</dbReference>
<keyword evidence="5" id="KW-1185">Reference proteome</keyword>
<evidence type="ECO:0000256" key="1">
    <source>
        <dbReference type="ARBA" id="ARBA00007118"/>
    </source>
</evidence>
<dbReference type="Gene3D" id="3.40.109.10">
    <property type="entry name" value="NADH Oxidase"/>
    <property type="match status" value="1"/>
</dbReference>
<evidence type="ECO:0000259" key="3">
    <source>
        <dbReference type="Pfam" id="PF00881"/>
    </source>
</evidence>
<gene>
    <name evidence="4" type="ORF">RJ53_06585</name>
</gene>
<sequence>MIQNKNIANFGVTIIQARHSIRNFKDTPIPEEIIRKVLDCAKSAPSARNIQPWIFGTITDQTLRSQIADLTTHGKFIAEAPVCFAVFGERDQEYVLEDCCAATENILIALTGYGIGSCWVAGEGKEYAEPIRKLLGVPEKYKLISLIAAGEAKTEGFVLAKKKLLTDITFKDRYSNE</sequence>
<dbReference type="OrthoDB" id="105365at2157"/>
<name>A0A8J8B4Y2_9EURY</name>
<accession>A0A8J8B4Y2</accession>
<organism evidence="4 5">
    <name type="scientific">Methanocalculus chunghsingensis</name>
    <dbReference type="NCBI Taxonomy" id="156457"/>
    <lineage>
        <taxon>Archaea</taxon>
        <taxon>Methanobacteriati</taxon>
        <taxon>Methanobacteriota</taxon>
        <taxon>Stenosarchaea group</taxon>
        <taxon>Methanomicrobia</taxon>
        <taxon>Methanomicrobiales</taxon>
        <taxon>Methanocalculaceae</taxon>
        <taxon>Methanocalculus</taxon>
    </lineage>
</organism>
<evidence type="ECO:0000256" key="2">
    <source>
        <dbReference type="ARBA" id="ARBA00023002"/>
    </source>
</evidence>
<dbReference type="Pfam" id="PF00881">
    <property type="entry name" value="Nitroreductase"/>
    <property type="match status" value="2"/>
</dbReference>
<dbReference type="PANTHER" id="PTHR43673:SF10">
    <property type="entry name" value="NADH DEHYDROGENASE_NAD(P)H NITROREDUCTASE XCC3605-RELATED"/>
    <property type="match status" value="1"/>
</dbReference>
<evidence type="ECO:0000313" key="4">
    <source>
        <dbReference type="EMBL" id="MBR1369176.1"/>
    </source>
</evidence>
<reference evidence="4" key="1">
    <citation type="submission" date="2014-12" db="EMBL/GenBank/DDBJ databases">
        <authorList>
            <person name="Huang H.-H."/>
            <person name="Chen S.-C."/>
            <person name="Lai M.-C."/>
        </authorList>
    </citation>
    <scope>NUCLEOTIDE SEQUENCE</scope>
    <source>
        <strain evidence="4">K1F9705b</strain>
    </source>
</reference>
<dbReference type="EMBL" id="JWHL01000009">
    <property type="protein sequence ID" value="MBR1369176.1"/>
    <property type="molecule type" value="Genomic_DNA"/>
</dbReference>
<dbReference type="Proteomes" id="UP000730161">
    <property type="component" value="Unassembled WGS sequence"/>
</dbReference>
<evidence type="ECO:0000313" key="5">
    <source>
        <dbReference type="Proteomes" id="UP000730161"/>
    </source>
</evidence>
<dbReference type="InterPro" id="IPR029479">
    <property type="entry name" value="Nitroreductase"/>
</dbReference>
<feature type="domain" description="Nitroreductase" evidence="3">
    <location>
        <begin position="15"/>
        <end position="70"/>
    </location>
</feature>
<dbReference type="SUPFAM" id="SSF55469">
    <property type="entry name" value="FMN-dependent nitroreductase-like"/>
    <property type="match status" value="1"/>
</dbReference>
<dbReference type="InterPro" id="IPR000415">
    <property type="entry name" value="Nitroreductase-like"/>
</dbReference>
<dbReference type="GO" id="GO:0016491">
    <property type="term" value="F:oxidoreductase activity"/>
    <property type="evidence" value="ECO:0007669"/>
    <property type="project" value="UniProtKB-KW"/>
</dbReference>
<feature type="domain" description="Nitroreductase" evidence="3">
    <location>
        <begin position="74"/>
        <end position="150"/>
    </location>
</feature>
<comment type="similarity">
    <text evidence="1">Belongs to the nitroreductase family.</text>
</comment>
<dbReference type="AlphaFoldDB" id="A0A8J8B4Y2"/>
<proteinExistence type="inferred from homology"/>
<protein>
    <submittedName>
        <fullName evidence="4">Nitroreductase</fullName>
    </submittedName>
</protein>
<comment type="caution">
    <text evidence="4">The sequence shown here is derived from an EMBL/GenBank/DDBJ whole genome shotgun (WGS) entry which is preliminary data.</text>
</comment>
<keyword evidence="2" id="KW-0560">Oxidoreductase</keyword>